<dbReference type="EMBL" id="FNWV01000001">
    <property type="protein sequence ID" value="SEH40376.1"/>
    <property type="molecule type" value="Genomic_DNA"/>
</dbReference>
<evidence type="ECO:0000259" key="1">
    <source>
        <dbReference type="PROSITE" id="PS51462"/>
    </source>
</evidence>
<gene>
    <name evidence="2" type="ORF">SAMN02910265_00409</name>
</gene>
<sequence length="140" mass="16171">MHKVFGVKEDAEYYDREGAYIIPVCGNKVGVVKTPKGWFLLGGGLEKDESHIQCIERECMEEAGYTVSVGRKICSAETYCFHETIGFFHPIQTYYVGKLISKVCEPVESDHVFEWVEYEKIKGKMYFEMQSWALDKAFEK</sequence>
<proteinExistence type="predicted"/>
<reference evidence="2 3" key="1">
    <citation type="submission" date="2016-10" db="EMBL/GenBank/DDBJ databases">
        <authorList>
            <person name="de Groot N.N."/>
        </authorList>
    </citation>
    <scope>NUCLEOTIDE SEQUENCE [LARGE SCALE GENOMIC DNA]</scope>
    <source>
        <strain evidence="2 3">YAD2003</strain>
    </source>
</reference>
<evidence type="ECO:0000313" key="3">
    <source>
        <dbReference type="Proteomes" id="UP000183190"/>
    </source>
</evidence>
<dbReference type="Gene3D" id="3.90.79.10">
    <property type="entry name" value="Nucleoside Triphosphate Pyrophosphohydrolase"/>
    <property type="match status" value="1"/>
</dbReference>
<dbReference type="AlphaFoldDB" id="A0A1H6I1I1"/>
<dbReference type="Pfam" id="PF00293">
    <property type="entry name" value="NUDIX"/>
    <property type="match status" value="1"/>
</dbReference>
<organism evidence="2 3">
    <name type="scientific">Ruminococcus flavefaciens</name>
    <dbReference type="NCBI Taxonomy" id="1265"/>
    <lineage>
        <taxon>Bacteria</taxon>
        <taxon>Bacillati</taxon>
        <taxon>Bacillota</taxon>
        <taxon>Clostridia</taxon>
        <taxon>Eubacteriales</taxon>
        <taxon>Oscillospiraceae</taxon>
        <taxon>Ruminococcus</taxon>
    </lineage>
</organism>
<dbReference type="InterPro" id="IPR015797">
    <property type="entry name" value="NUDIX_hydrolase-like_dom_sf"/>
</dbReference>
<dbReference type="RefSeq" id="WP_074714225.1">
    <property type="nucleotide sequence ID" value="NZ_FNWV01000001.1"/>
</dbReference>
<name>A0A1H6I1I1_RUMFL</name>
<evidence type="ECO:0000313" key="2">
    <source>
        <dbReference type="EMBL" id="SEH40376.1"/>
    </source>
</evidence>
<dbReference type="Proteomes" id="UP000183190">
    <property type="component" value="Unassembled WGS sequence"/>
</dbReference>
<feature type="domain" description="Nudix hydrolase" evidence="1">
    <location>
        <begin position="14"/>
        <end position="140"/>
    </location>
</feature>
<dbReference type="OrthoDB" id="9786032at2"/>
<dbReference type="PROSITE" id="PS51462">
    <property type="entry name" value="NUDIX"/>
    <property type="match status" value="1"/>
</dbReference>
<dbReference type="SUPFAM" id="SSF55811">
    <property type="entry name" value="Nudix"/>
    <property type="match status" value="1"/>
</dbReference>
<protein>
    <submittedName>
        <fullName evidence="2">8-oxo-dGTP diphosphatase</fullName>
    </submittedName>
</protein>
<accession>A0A1H6I1I1</accession>
<dbReference type="InterPro" id="IPR000086">
    <property type="entry name" value="NUDIX_hydrolase_dom"/>
</dbReference>